<feature type="transmembrane region" description="Helical" evidence="1">
    <location>
        <begin position="256"/>
        <end position="276"/>
    </location>
</feature>
<accession>A0A1F6CWW1</accession>
<gene>
    <name evidence="2" type="ORF">A2851_02210</name>
</gene>
<sequence length="330" mass="36325">MSDEISLDGKEYISSKRASELSSYAQDYIGQLARGGHIDARRVGGLWYVLMESLRVYKNKADEYKPQQPERKETIDPVSLITFDGKDYISASRASEITGYHKDYVGQLARTGAILSRQVGNRWYIEREGVLAHKAEKDRLLGAVQAQSVGLARRSTAKGIPRPAAELEAKSPDAMHSGSDSYMIYTPDERDLIPSPYKTYAAVADTSLDEKDEVEKPLVSEVHSIPIHVVQGREILDHSDHVKHVKFAVRAPRKTIFYGTIAGAALTIVIVLSFGFSTLKNSSVYAVNVTGNAFPGAALTASAAEAFLRIGDVLERWLVPELVFKRAPGN</sequence>
<evidence type="ECO:0000313" key="2">
    <source>
        <dbReference type="EMBL" id="OGG53676.1"/>
    </source>
</evidence>
<protein>
    <submittedName>
        <fullName evidence="2">Uncharacterized protein</fullName>
    </submittedName>
</protein>
<organism evidence="2 3">
    <name type="scientific">Candidatus Kaiserbacteria bacterium RIFCSPHIGHO2_01_FULL_53_29</name>
    <dbReference type="NCBI Taxonomy" id="1798480"/>
    <lineage>
        <taxon>Bacteria</taxon>
        <taxon>Candidatus Kaiseribacteriota</taxon>
    </lineage>
</organism>
<name>A0A1F6CWW1_9BACT</name>
<comment type="caution">
    <text evidence="2">The sequence shown here is derived from an EMBL/GenBank/DDBJ whole genome shotgun (WGS) entry which is preliminary data.</text>
</comment>
<keyword evidence="1" id="KW-0472">Membrane</keyword>
<evidence type="ECO:0000313" key="3">
    <source>
        <dbReference type="Proteomes" id="UP000176863"/>
    </source>
</evidence>
<dbReference type="Proteomes" id="UP000176863">
    <property type="component" value="Unassembled WGS sequence"/>
</dbReference>
<dbReference type="AlphaFoldDB" id="A0A1F6CWW1"/>
<dbReference type="EMBL" id="MFKT01000009">
    <property type="protein sequence ID" value="OGG53676.1"/>
    <property type="molecule type" value="Genomic_DNA"/>
</dbReference>
<proteinExistence type="predicted"/>
<keyword evidence="1" id="KW-1133">Transmembrane helix</keyword>
<keyword evidence="1" id="KW-0812">Transmembrane</keyword>
<reference evidence="2 3" key="1">
    <citation type="journal article" date="2016" name="Nat. Commun.">
        <title>Thousands of microbial genomes shed light on interconnected biogeochemical processes in an aquifer system.</title>
        <authorList>
            <person name="Anantharaman K."/>
            <person name="Brown C.T."/>
            <person name="Hug L.A."/>
            <person name="Sharon I."/>
            <person name="Castelle C.J."/>
            <person name="Probst A.J."/>
            <person name="Thomas B.C."/>
            <person name="Singh A."/>
            <person name="Wilkins M.J."/>
            <person name="Karaoz U."/>
            <person name="Brodie E.L."/>
            <person name="Williams K.H."/>
            <person name="Hubbard S.S."/>
            <person name="Banfield J.F."/>
        </authorList>
    </citation>
    <scope>NUCLEOTIDE SEQUENCE [LARGE SCALE GENOMIC DNA]</scope>
</reference>
<evidence type="ECO:0000256" key="1">
    <source>
        <dbReference type="SAM" id="Phobius"/>
    </source>
</evidence>